<accession>F7Q2H1</accession>
<feature type="transmembrane region" description="Helical" evidence="1">
    <location>
        <begin position="81"/>
        <end position="99"/>
    </location>
</feature>
<dbReference type="eggNOG" id="COG1266">
    <property type="taxonomic scope" value="Bacteria"/>
</dbReference>
<dbReference type="OrthoDB" id="9777755at2"/>
<protein>
    <submittedName>
        <fullName evidence="3">CAAX amino terminal protease family protein</fullName>
    </submittedName>
</protein>
<keyword evidence="4" id="KW-1185">Reference proteome</keyword>
<dbReference type="PANTHER" id="PTHR35797:SF1">
    <property type="entry name" value="PROTEASE"/>
    <property type="match status" value="1"/>
</dbReference>
<comment type="caution">
    <text evidence="3">The sequence shown here is derived from an EMBL/GenBank/DDBJ whole genome shotgun (WGS) entry which is preliminary data.</text>
</comment>
<dbReference type="InParanoid" id="F7Q2H1"/>
<reference evidence="3 4" key="2">
    <citation type="journal article" date="2013" name="PLoS ONE">
        <title>INDIGO - INtegrated Data Warehouse of MIcrobial GenOmes with Examples from the Red Sea Extremophiles.</title>
        <authorList>
            <person name="Alam I."/>
            <person name="Antunes A."/>
            <person name="Kamau A.A."/>
            <person name="Ba Alawi W."/>
            <person name="Kalkatawi M."/>
            <person name="Stingl U."/>
            <person name="Bajic V.B."/>
        </authorList>
    </citation>
    <scope>NUCLEOTIDE SEQUENCE [LARGE SCALE GENOMIC DNA]</scope>
    <source>
        <strain evidence="3 4">SSD-17B</strain>
    </source>
</reference>
<gene>
    <name evidence="3" type="ORF">HLPCO_001872</name>
</gene>
<feature type="transmembrane region" description="Helical" evidence="1">
    <location>
        <begin position="187"/>
        <end position="208"/>
    </location>
</feature>
<keyword evidence="3" id="KW-0645">Protease</keyword>
<keyword evidence="1" id="KW-0472">Membrane</keyword>
<evidence type="ECO:0000313" key="4">
    <source>
        <dbReference type="Proteomes" id="UP000005707"/>
    </source>
</evidence>
<keyword evidence="3" id="KW-0378">Hydrolase</keyword>
<proteinExistence type="predicted"/>
<feature type="domain" description="CAAX prenyl protease 2/Lysostaphin resistance protein A-like" evidence="2">
    <location>
        <begin position="120"/>
        <end position="229"/>
    </location>
</feature>
<dbReference type="PANTHER" id="PTHR35797">
    <property type="entry name" value="PROTEASE-RELATED"/>
    <property type="match status" value="1"/>
</dbReference>
<evidence type="ECO:0000313" key="3">
    <source>
        <dbReference type="EMBL" id="ERJ11958.1"/>
    </source>
</evidence>
<dbReference type="Proteomes" id="UP000005707">
    <property type="component" value="Unassembled WGS sequence"/>
</dbReference>
<dbReference type="GO" id="GO:0006508">
    <property type="term" value="P:proteolysis"/>
    <property type="evidence" value="ECO:0007669"/>
    <property type="project" value="UniProtKB-KW"/>
</dbReference>
<dbReference type="InterPro" id="IPR003675">
    <property type="entry name" value="Rce1/LyrA-like_dom"/>
</dbReference>
<dbReference type="Pfam" id="PF02517">
    <property type="entry name" value="Rce1-like"/>
    <property type="match status" value="1"/>
</dbReference>
<dbReference type="InterPro" id="IPR042150">
    <property type="entry name" value="MmRce1-like"/>
</dbReference>
<reference evidence="3 4" key="1">
    <citation type="journal article" date="2011" name="J. Bacteriol.">
        <title>Genome sequence of Haloplasma contractile, an unusual contractile bacterium from a deep-sea anoxic brine lake.</title>
        <authorList>
            <person name="Antunes A."/>
            <person name="Alam I."/>
            <person name="El Dorry H."/>
            <person name="Siam R."/>
            <person name="Robertson A."/>
            <person name="Bajic V.B."/>
            <person name="Stingl U."/>
        </authorList>
    </citation>
    <scope>NUCLEOTIDE SEQUENCE [LARGE SCALE GENOMIC DNA]</scope>
    <source>
        <strain evidence="3 4">SSD-17B</strain>
    </source>
</reference>
<feature type="transmembrane region" description="Helical" evidence="1">
    <location>
        <begin position="220"/>
        <end position="242"/>
    </location>
</feature>
<feature type="transmembrane region" description="Helical" evidence="1">
    <location>
        <begin position="111"/>
        <end position="129"/>
    </location>
</feature>
<feature type="transmembrane region" description="Helical" evidence="1">
    <location>
        <begin position="12"/>
        <end position="29"/>
    </location>
</feature>
<dbReference type="RefSeq" id="WP_008827172.1">
    <property type="nucleotide sequence ID" value="NZ_AFNU02000006.1"/>
</dbReference>
<dbReference type="GO" id="GO:0080120">
    <property type="term" value="P:CAAX-box protein maturation"/>
    <property type="evidence" value="ECO:0007669"/>
    <property type="project" value="UniProtKB-ARBA"/>
</dbReference>
<dbReference type="STRING" id="1033810.HLPCO_001872"/>
<feature type="transmembrane region" description="Helical" evidence="1">
    <location>
        <begin position="41"/>
        <end position="61"/>
    </location>
</feature>
<dbReference type="EMBL" id="AFNU02000006">
    <property type="protein sequence ID" value="ERJ11958.1"/>
    <property type="molecule type" value="Genomic_DNA"/>
</dbReference>
<sequence length="282" mass="32291">MNDLRRKTVRNLVIFIVVVVLSGWIGRGIDVLLGEPSNEESLGILIWLVTPLIATIILRTFLGSGWKDVGLRPYFKRNAKWFLVAALIFPTVTSVDLLIGHSFGWIDASGFSFSMFLPLFIGSIVFNFFKNIPEEFVWQGYLTPKLLSLKLKDLYLYLSVGLVWATWHIPYYLYFLDRETFENFTSQSVPVFIVLAFIVMLFWSITFVELRRLTKSVWPLVLLHTLEDAFNLLFIGGFITIAQGKDLIISPVYGVVGIVLHVSIGLTLRHFRKKRDKHSLDA</sequence>
<feature type="transmembrane region" description="Helical" evidence="1">
    <location>
        <begin position="154"/>
        <end position="175"/>
    </location>
</feature>
<dbReference type="AlphaFoldDB" id="F7Q2H1"/>
<evidence type="ECO:0000259" key="2">
    <source>
        <dbReference type="Pfam" id="PF02517"/>
    </source>
</evidence>
<evidence type="ECO:0000256" key="1">
    <source>
        <dbReference type="SAM" id="Phobius"/>
    </source>
</evidence>
<keyword evidence="1" id="KW-1133">Transmembrane helix</keyword>
<name>F7Q2H1_9MOLU</name>
<feature type="transmembrane region" description="Helical" evidence="1">
    <location>
        <begin position="248"/>
        <end position="268"/>
    </location>
</feature>
<keyword evidence="1" id="KW-0812">Transmembrane</keyword>
<dbReference type="GO" id="GO:0004175">
    <property type="term" value="F:endopeptidase activity"/>
    <property type="evidence" value="ECO:0007669"/>
    <property type="project" value="UniProtKB-ARBA"/>
</dbReference>
<organism evidence="3 4">
    <name type="scientific">Haloplasma contractile SSD-17B</name>
    <dbReference type="NCBI Taxonomy" id="1033810"/>
    <lineage>
        <taxon>Bacteria</taxon>
        <taxon>Bacillati</taxon>
        <taxon>Mycoplasmatota</taxon>
        <taxon>Mollicutes</taxon>
        <taxon>Haloplasmatales</taxon>
        <taxon>Haloplasmataceae</taxon>
        <taxon>Haloplasma</taxon>
    </lineage>
</organism>